<dbReference type="Pfam" id="PF04461">
    <property type="entry name" value="YajQ"/>
    <property type="match status" value="1"/>
</dbReference>
<evidence type="ECO:0000256" key="2">
    <source>
        <dbReference type="ARBA" id="ARBA00093450"/>
    </source>
</evidence>
<evidence type="ECO:0000313" key="4">
    <source>
        <dbReference type="EMBL" id="MDY7229203.1"/>
    </source>
</evidence>
<dbReference type="SUPFAM" id="SSF89963">
    <property type="entry name" value="YajQ-like"/>
    <property type="match status" value="2"/>
</dbReference>
<dbReference type="InterPro" id="IPR035570">
    <property type="entry name" value="UPF0234_N"/>
</dbReference>
<dbReference type="Gene3D" id="3.30.70.860">
    <property type="match status" value="1"/>
</dbReference>
<gene>
    <name evidence="4" type="ORF">SYV04_22620</name>
</gene>
<dbReference type="EMBL" id="JAXIVS010000007">
    <property type="protein sequence ID" value="MDY7229203.1"/>
    <property type="molecule type" value="Genomic_DNA"/>
</dbReference>
<organism evidence="4 5">
    <name type="scientific">Hyalangium rubrum</name>
    <dbReference type="NCBI Taxonomy" id="3103134"/>
    <lineage>
        <taxon>Bacteria</taxon>
        <taxon>Pseudomonadati</taxon>
        <taxon>Myxococcota</taxon>
        <taxon>Myxococcia</taxon>
        <taxon>Myxococcales</taxon>
        <taxon>Cystobacterineae</taxon>
        <taxon>Archangiaceae</taxon>
        <taxon>Hyalangium</taxon>
    </lineage>
</organism>
<dbReference type="NCBIfam" id="NF003819">
    <property type="entry name" value="PRK05412.1"/>
    <property type="match status" value="1"/>
</dbReference>
<reference evidence="4 5" key="1">
    <citation type="submission" date="2023-12" db="EMBL/GenBank/DDBJ databases">
        <title>the genome sequence of Hyalangium sp. s54d21.</title>
        <authorList>
            <person name="Zhang X."/>
        </authorList>
    </citation>
    <scope>NUCLEOTIDE SEQUENCE [LARGE SCALE GENOMIC DNA]</scope>
    <source>
        <strain evidence="5">s54d21</strain>
    </source>
</reference>
<comment type="similarity">
    <text evidence="2 3">Belongs to the YajQ family.</text>
</comment>
<dbReference type="CDD" id="cd11740">
    <property type="entry name" value="YajQ_like"/>
    <property type="match status" value="1"/>
</dbReference>
<dbReference type="Gene3D" id="3.30.70.990">
    <property type="entry name" value="YajQ-like, domain 2"/>
    <property type="match status" value="1"/>
</dbReference>
<sequence length="165" mass="18567">MPSFDVISKIDQAELDNAVNQTKKELSTRYDFQGAQADIVISPDRAVLTVKANAEEKVQAAKEVLLAKLSKRGISLRALEFLDIEKTGLHNVKQNIKLQQGIPVDKAKELVKLLKDSKMKLQGSIQGDELRVSGKNKDDLQAAMALFRKEQDRLKLDMQFTNFRD</sequence>
<dbReference type="PANTHER" id="PTHR30476:SF0">
    <property type="entry name" value="UPF0234 PROTEIN YAJQ"/>
    <property type="match status" value="1"/>
</dbReference>
<accession>A0ABU5H6W2</accession>
<dbReference type="InterPro" id="IPR007551">
    <property type="entry name" value="YajQ/Smlt4090-like"/>
</dbReference>
<dbReference type="HAMAP" id="MF_00632">
    <property type="entry name" value="UPF0234"/>
    <property type="match status" value="1"/>
</dbReference>
<evidence type="ECO:0000256" key="3">
    <source>
        <dbReference type="HAMAP-Rule" id="MF_00632"/>
    </source>
</evidence>
<dbReference type="Proteomes" id="UP001291309">
    <property type="component" value="Unassembled WGS sequence"/>
</dbReference>
<dbReference type="InterPro" id="IPR036183">
    <property type="entry name" value="YajQ-like_sf"/>
</dbReference>
<keyword evidence="5" id="KW-1185">Reference proteome</keyword>
<protein>
    <recommendedName>
        <fullName evidence="3">Nucleotide-binding protein SYV04_22620</fullName>
    </recommendedName>
</protein>
<comment type="function">
    <text evidence="3">Nucleotide-binding protein.</text>
</comment>
<keyword evidence="1 3" id="KW-0547">Nucleotide-binding</keyword>
<proteinExistence type="inferred from homology"/>
<dbReference type="InterPro" id="IPR035571">
    <property type="entry name" value="UPF0234-like_C"/>
</dbReference>
<evidence type="ECO:0000256" key="1">
    <source>
        <dbReference type="ARBA" id="ARBA00022741"/>
    </source>
</evidence>
<comment type="caution">
    <text evidence="4">The sequence shown here is derived from an EMBL/GenBank/DDBJ whole genome shotgun (WGS) entry which is preliminary data.</text>
</comment>
<evidence type="ECO:0000313" key="5">
    <source>
        <dbReference type="Proteomes" id="UP001291309"/>
    </source>
</evidence>
<dbReference type="PANTHER" id="PTHR30476">
    <property type="entry name" value="UPF0234 PROTEIN YAJQ"/>
    <property type="match status" value="1"/>
</dbReference>
<dbReference type="RefSeq" id="WP_321547923.1">
    <property type="nucleotide sequence ID" value="NZ_JAXIVS010000007.1"/>
</dbReference>
<name>A0ABU5H6W2_9BACT</name>